<organism evidence="3">
    <name type="scientific">marine metagenome</name>
    <dbReference type="NCBI Taxonomy" id="408172"/>
    <lineage>
        <taxon>unclassified sequences</taxon>
        <taxon>metagenomes</taxon>
        <taxon>ecological metagenomes</taxon>
    </lineage>
</organism>
<protein>
    <recommendedName>
        <fullName evidence="4">16S rRNA (Guanine(966)-N(2))-methyltransferase RsmD</fullName>
    </recommendedName>
</protein>
<dbReference type="Gene3D" id="3.40.50.150">
    <property type="entry name" value="Vaccinia Virus protein VP39"/>
    <property type="match status" value="1"/>
</dbReference>
<accession>A0A382GIP4</accession>
<keyword evidence="2" id="KW-0808">Transferase</keyword>
<dbReference type="PANTHER" id="PTHR43542">
    <property type="entry name" value="METHYLTRANSFERASE"/>
    <property type="match status" value="1"/>
</dbReference>
<evidence type="ECO:0000256" key="2">
    <source>
        <dbReference type="ARBA" id="ARBA00022679"/>
    </source>
</evidence>
<gene>
    <name evidence="3" type="ORF">METZ01_LOCUS227882</name>
</gene>
<keyword evidence="1" id="KW-0489">Methyltransferase</keyword>
<name>A0A382GIP4_9ZZZZ</name>
<evidence type="ECO:0000313" key="3">
    <source>
        <dbReference type="EMBL" id="SVB75028.1"/>
    </source>
</evidence>
<dbReference type="PROSITE" id="PS00092">
    <property type="entry name" value="N6_MTASE"/>
    <property type="match status" value="1"/>
</dbReference>
<dbReference type="CDD" id="cd02440">
    <property type="entry name" value="AdoMet_MTases"/>
    <property type="match status" value="1"/>
</dbReference>
<evidence type="ECO:0000256" key="1">
    <source>
        <dbReference type="ARBA" id="ARBA00022603"/>
    </source>
</evidence>
<dbReference type="AlphaFoldDB" id="A0A382GIP4"/>
<proteinExistence type="predicted"/>
<dbReference type="InterPro" id="IPR002052">
    <property type="entry name" value="DNA_methylase_N6_adenine_CS"/>
</dbReference>
<dbReference type="Pfam" id="PF03602">
    <property type="entry name" value="Cons_hypoth95"/>
    <property type="match status" value="1"/>
</dbReference>
<dbReference type="GO" id="GO:0003676">
    <property type="term" value="F:nucleic acid binding"/>
    <property type="evidence" value="ECO:0007669"/>
    <property type="project" value="InterPro"/>
</dbReference>
<dbReference type="InterPro" id="IPR004398">
    <property type="entry name" value="RNA_MeTrfase_RsmD"/>
</dbReference>
<dbReference type="SUPFAM" id="SSF53335">
    <property type="entry name" value="S-adenosyl-L-methionine-dependent methyltransferases"/>
    <property type="match status" value="1"/>
</dbReference>
<reference evidence="3" key="1">
    <citation type="submission" date="2018-05" db="EMBL/GenBank/DDBJ databases">
        <authorList>
            <person name="Lanie J.A."/>
            <person name="Ng W.-L."/>
            <person name="Kazmierczak K.M."/>
            <person name="Andrzejewski T.M."/>
            <person name="Davidsen T.M."/>
            <person name="Wayne K.J."/>
            <person name="Tettelin H."/>
            <person name="Glass J.I."/>
            <person name="Rusch D."/>
            <person name="Podicherti R."/>
            <person name="Tsui H.-C.T."/>
            <person name="Winkler M.E."/>
        </authorList>
    </citation>
    <scope>NUCLEOTIDE SEQUENCE</scope>
</reference>
<dbReference type="GO" id="GO:0008168">
    <property type="term" value="F:methyltransferase activity"/>
    <property type="evidence" value="ECO:0007669"/>
    <property type="project" value="UniProtKB-KW"/>
</dbReference>
<sequence length="143" mass="15844">MSSLGTEIRKARVLDLFAGSGALGLEALSRGAKGVVFVESSPISLKTLKANIDLLEAWEEVTIVREDAMTYIEQLGIEDFDVALADPPYSRGYTEGLVKAFRRHAFASKLWIEHARGEIDQSHVDYEQRQYGETVISIVEAGR</sequence>
<dbReference type="PANTHER" id="PTHR43542:SF1">
    <property type="entry name" value="METHYLTRANSFERASE"/>
    <property type="match status" value="1"/>
</dbReference>
<evidence type="ECO:0008006" key="4">
    <source>
        <dbReference type="Google" id="ProtNLM"/>
    </source>
</evidence>
<dbReference type="InterPro" id="IPR029063">
    <property type="entry name" value="SAM-dependent_MTases_sf"/>
</dbReference>
<dbReference type="GO" id="GO:0031167">
    <property type="term" value="P:rRNA methylation"/>
    <property type="evidence" value="ECO:0007669"/>
    <property type="project" value="InterPro"/>
</dbReference>
<dbReference type="EMBL" id="UINC01055769">
    <property type="protein sequence ID" value="SVB75028.1"/>
    <property type="molecule type" value="Genomic_DNA"/>
</dbReference>